<dbReference type="InterPro" id="IPR058028">
    <property type="entry name" value="Tepsin_VHS/ENTH-like"/>
</dbReference>
<feature type="compositionally biased region" description="Basic residues" evidence="5">
    <location>
        <begin position="241"/>
        <end position="250"/>
    </location>
</feature>
<dbReference type="GO" id="GO:0031410">
    <property type="term" value="C:cytoplasmic vesicle"/>
    <property type="evidence" value="ECO:0007669"/>
    <property type="project" value="UniProtKB-SubCell"/>
</dbReference>
<dbReference type="RefSeq" id="XP_055877878.1">
    <property type="nucleotide sequence ID" value="XM_056021903.1"/>
</dbReference>
<evidence type="ECO:0000256" key="5">
    <source>
        <dbReference type="SAM" id="MobiDB-lite"/>
    </source>
</evidence>
<dbReference type="GeneID" id="106063834"/>
<dbReference type="Pfam" id="PF25827">
    <property type="entry name" value="TVHS-like"/>
    <property type="match status" value="1"/>
</dbReference>
<dbReference type="RefSeq" id="XP_055877877.1">
    <property type="nucleotide sequence ID" value="XM_056021902.1"/>
</dbReference>
<feature type="domain" description="ENTH" evidence="6">
    <location>
        <begin position="5"/>
        <end position="138"/>
    </location>
</feature>
<protein>
    <submittedName>
        <fullName evidence="8 9">AP-4 complex accessory subunit Tepsin-like</fullName>
    </submittedName>
</protein>
<dbReference type="PROSITE" id="PS50942">
    <property type="entry name" value="ENTH"/>
    <property type="match status" value="1"/>
</dbReference>
<evidence type="ECO:0000259" key="6">
    <source>
        <dbReference type="PROSITE" id="PS50942"/>
    </source>
</evidence>
<dbReference type="InterPro" id="IPR039273">
    <property type="entry name" value="TEPSIN"/>
</dbReference>
<evidence type="ECO:0000313" key="8">
    <source>
        <dbReference type="RefSeq" id="XP_055877877.1"/>
    </source>
</evidence>
<dbReference type="OMA" id="KASQRCP"/>
<dbReference type="InterPro" id="IPR013809">
    <property type="entry name" value="ENTH"/>
</dbReference>
<dbReference type="PANTHER" id="PTHR21514">
    <property type="entry name" value="AP-4 COMPLEX ACCESSORY SUBUNIT TEPSIN"/>
    <property type="match status" value="1"/>
</dbReference>
<feature type="compositionally biased region" description="Acidic residues" evidence="5">
    <location>
        <begin position="258"/>
        <end position="267"/>
    </location>
</feature>
<evidence type="ECO:0000313" key="10">
    <source>
        <dbReference type="RefSeq" id="XP_055877880.1"/>
    </source>
</evidence>
<dbReference type="GO" id="GO:0032588">
    <property type="term" value="C:trans-Golgi network membrane"/>
    <property type="evidence" value="ECO:0007669"/>
    <property type="project" value="TreeGrafter"/>
</dbReference>
<dbReference type="OrthoDB" id="118154at2759"/>
<accession>A0A9W2ZS74</accession>
<comment type="subcellular location">
    <subcellularLocation>
        <location evidence="1">Cytoplasmic vesicle</location>
    </subcellularLocation>
    <subcellularLocation>
        <location evidence="2">Golgi apparatus</location>
        <location evidence="2">trans-Golgi network</location>
    </subcellularLocation>
</comment>
<evidence type="ECO:0000313" key="9">
    <source>
        <dbReference type="RefSeq" id="XP_055877878.1"/>
    </source>
</evidence>
<keyword evidence="7" id="KW-1185">Reference proteome</keyword>
<dbReference type="CDD" id="cd03572">
    <property type="entry name" value="ENTH_like_Tepsin"/>
    <property type="match status" value="1"/>
</dbReference>
<dbReference type="InterPro" id="IPR008942">
    <property type="entry name" value="ENTH_VHS"/>
</dbReference>
<evidence type="ECO:0000256" key="4">
    <source>
        <dbReference type="ARBA" id="ARBA00023329"/>
    </source>
</evidence>
<dbReference type="SUPFAM" id="SSF48464">
    <property type="entry name" value="ENTH/VHS domain"/>
    <property type="match status" value="1"/>
</dbReference>
<evidence type="ECO:0000256" key="1">
    <source>
        <dbReference type="ARBA" id="ARBA00004541"/>
    </source>
</evidence>
<dbReference type="PANTHER" id="PTHR21514:SF0">
    <property type="entry name" value="AP-4 COMPLEX ACCESSORY SUBUNIT TEPSIN"/>
    <property type="match status" value="1"/>
</dbReference>
<dbReference type="Gene3D" id="1.25.40.90">
    <property type="match status" value="1"/>
</dbReference>
<reference evidence="8 9" key="1">
    <citation type="submission" date="2025-04" db="UniProtKB">
        <authorList>
            <consortium name="RefSeq"/>
        </authorList>
    </citation>
    <scope>IDENTIFICATION</scope>
</reference>
<evidence type="ECO:0000256" key="3">
    <source>
        <dbReference type="ARBA" id="ARBA00023034"/>
    </source>
</evidence>
<dbReference type="Pfam" id="PF01417">
    <property type="entry name" value="ENTH"/>
    <property type="match status" value="1"/>
</dbReference>
<dbReference type="Proteomes" id="UP001165740">
    <property type="component" value="Chromosome 2"/>
</dbReference>
<dbReference type="RefSeq" id="XP_055877880.1">
    <property type="nucleotide sequence ID" value="XM_056021905.1"/>
</dbReference>
<feature type="region of interest" description="Disordered" evidence="5">
    <location>
        <begin position="229"/>
        <end position="282"/>
    </location>
</feature>
<name>A0A9W2ZS74_BIOGL</name>
<sequence length="457" mass="50470">MNSTSQRLTFVNKISILLKATSDDENATPGYMFREINDISFESSGYCESLAEFLIDRVRQKSCNIKFKALKVIKYLTENGSLTFQSAIRKYSDVIKECIKFGGPPHPMHGNTPYLSVRELSKELCEVLYNKDVITKSPDGAASPEQPIPFKYGGLGPVQSKGTYQGFGNTPTNQTRGIEDIILDGIEKFGARITETAADRQAAVLAKLDLGSSTSNYKPPVVNYPLEQTSSQMKAAEHQHPTRTVKKHQPGKAGGGWGDEEDSDENDSTSNHPSMETDSLFDPSVRLQPEADWQEETDLVARFLRQGSTGIDRMYLSPSDLKNFLARCSSLSCDAVVEILLSKLVSLDAGVVLRALQLLESVIFNREELINIDTLAAMCKVTLVTCYNNCHTRLEESPNIRGSKNQLSNQSPWSSVKVKLAKVVLILQKLSSHKDILPAERLTGFNSCVAPVIPQVN</sequence>
<keyword evidence="3" id="KW-0333">Golgi apparatus</keyword>
<evidence type="ECO:0000313" key="7">
    <source>
        <dbReference type="Proteomes" id="UP001165740"/>
    </source>
</evidence>
<proteinExistence type="predicted"/>
<keyword evidence="4" id="KW-0968">Cytoplasmic vesicle</keyword>
<evidence type="ECO:0000256" key="2">
    <source>
        <dbReference type="ARBA" id="ARBA00004601"/>
    </source>
</evidence>
<dbReference type="AlphaFoldDB" id="A0A9W2ZS74"/>
<dbReference type="InterPro" id="IPR035802">
    <property type="entry name" value="ENTH/VHS_tepsin"/>
</dbReference>
<gene>
    <name evidence="8 9 10" type="primary">LOC106063834</name>
</gene>
<organism evidence="7 8">
    <name type="scientific">Biomphalaria glabrata</name>
    <name type="common">Bloodfluke planorb</name>
    <name type="synonym">Freshwater snail</name>
    <dbReference type="NCBI Taxonomy" id="6526"/>
    <lineage>
        <taxon>Eukaryota</taxon>
        <taxon>Metazoa</taxon>
        <taxon>Spiralia</taxon>
        <taxon>Lophotrochozoa</taxon>
        <taxon>Mollusca</taxon>
        <taxon>Gastropoda</taxon>
        <taxon>Heterobranchia</taxon>
        <taxon>Euthyneura</taxon>
        <taxon>Panpulmonata</taxon>
        <taxon>Hygrophila</taxon>
        <taxon>Lymnaeoidea</taxon>
        <taxon>Planorbidae</taxon>
        <taxon>Biomphalaria</taxon>
    </lineage>
</organism>